<evidence type="ECO:0000313" key="2">
    <source>
        <dbReference type="Proteomes" id="UP000002742"/>
    </source>
</evidence>
<dbReference type="AlphaFoldDB" id="C6WTZ6"/>
<dbReference type="eggNOG" id="ENOG5033CAI">
    <property type="taxonomic scope" value="Bacteria"/>
</dbReference>
<protein>
    <submittedName>
        <fullName evidence="1">Uncharacterized protein</fullName>
    </submittedName>
</protein>
<keyword evidence="2" id="KW-1185">Reference proteome</keyword>
<dbReference type="HOGENOM" id="CLU_885094_0_0_4"/>
<accession>C6WTZ6</accession>
<gene>
    <name evidence="1" type="ordered locus">Mmol_0485</name>
</gene>
<name>C6WTZ6_METML</name>
<dbReference type="STRING" id="583345.Mmol_0485"/>
<organism evidence="1 2">
    <name type="scientific">Methylotenera mobilis (strain JLW8 / ATCC BAA-1282 / DSM 17540)</name>
    <dbReference type="NCBI Taxonomy" id="583345"/>
    <lineage>
        <taxon>Bacteria</taxon>
        <taxon>Pseudomonadati</taxon>
        <taxon>Pseudomonadota</taxon>
        <taxon>Betaproteobacteria</taxon>
        <taxon>Nitrosomonadales</taxon>
        <taxon>Methylophilaceae</taxon>
        <taxon>Methylotenera</taxon>
    </lineage>
</organism>
<reference evidence="2" key="1">
    <citation type="submission" date="2009-07" db="EMBL/GenBank/DDBJ databases">
        <title>Complete sequence of Methylotenera mobilis JLW8.</title>
        <authorList>
            <consortium name="US DOE Joint Genome Institute"/>
            <person name="Lucas S."/>
            <person name="Copeland A."/>
            <person name="Lapidus A."/>
            <person name="Glavina del Rio T."/>
            <person name="Tice H."/>
            <person name="Bruce D."/>
            <person name="Goodwin L."/>
            <person name="Pitluck S."/>
            <person name="LaButti K.M."/>
            <person name="Clum A."/>
            <person name="Larimer F."/>
            <person name="Land M."/>
            <person name="Hauser L."/>
            <person name="Kyrpides N."/>
            <person name="Mikhailova N."/>
            <person name="Kayluzhnaya M."/>
            <person name="Chistoserdova L."/>
        </authorList>
    </citation>
    <scope>NUCLEOTIDE SEQUENCE [LARGE SCALE GENOMIC DNA]</scope>
    <source>
        <strain evidence="2">JLW8 / ATCC BAA-1282 / DSM 17540</strain>
    </source>
</reference>
<dbReference type="KEGG" id="mmb:Mmol_0485"/>
<dbReference type="Proteomes" id="UP000002742">
    <property type="component" value="Chromosome"/>
</dbReference>
<proteinExistence type="predicted"/>
<dbReference type="EMBL" id="CP001672">
    <property type="protein sequence ID" value="ACT47395.1"/>
    <property type="molecule type" value="Genomic_DNA"/>
</dbReference>
<sequence length="302" mass="34152">MNNVYISSYALALKATDSKLDFDSALNMLNQFLLSVPDYNNKIVNSDILEYSLNSLSLQEILFQISNSSSPEYAELLKEFYNVISRFQSDITTAAAIEESNQADPGNFFSFYTQGIIIPGVSHNIHVDSNNKLYELNYQNLHNYPIEASSFVKRAKLLFKNLSFHKDIHIHLAQTKNGGLNSFSKEFARALLALHNVMPHLSTGGTEADLILIRQETSKTGNSMDCTRQGSNKKGLVVDFEVTDVNKNTHEISNLNCEFHLKIDFNNAGKRVPPGQYKRVYFGLPIIQNKRYIALLRLGDHY</sequence>
<reference evidence="1 2" key="2">
    <citation type="journal article" date="2011" name="J. Bacteriol.">
        <title>Genomes of three methylotrophs from a single niche uncover genetic and metabolic divergence of Methylophilaceae.</title>
        <authorList>
            <person name="Lapidus A."/>
            <person name="Clum A."/>
            <person name="Labutti K."/>
            <person name="Kaluzhnaya M.G."/>
            <person name="Lim S."/>
            <person name="Beck D.A."/>
            <person name="Glavina Del Rio T."/>
            <person name="Nolan M."/>
            <person name="Mavromatis K."/>
            <person name="Huntemann M."/>
            <person name="Lucas S."/>
            <person name="Lidstrom M.E."/>
            <person name="Ivanova N."/>
            <person name="Chistoserdova L."/>
        </authorList>
    </citation>
    <scope>NUCLEOTIDE SEQUENCE [LARGE SCALE GENOMIC DNA]</scope>
    <source>
        <strain evidence="2">JLW8 / ATCC BAA-1282 / DSM 17540</strain>
    </source>
</reference>
<evidence type="ECO:0000313" key="1">
    <source>
        <dbReference type="EMBL" id="ACT47395.1"/>
    </source>
</evidence>